<dbReference type="CDD" id="cd00305">
    <property type="entry name" value="Cu-Zn_Superoxide_Dismutase"/>
    <property type="match status" value="1"/>
</dbReference>
<feature type="region of interest" description="Disordered" evidence="3">
    <location>
        <begin position="23"/>
        <end position="64"/>
    </location>
</feature>
<sequence length="198" mass="20579">MKIRALLTATVLTAAAPVLAQAPAAPPPAAPAQETPAPAPAPAKKVIPPGETAKAPVKDAQGKDVGEVTFEQTKQGVVIKGTLHDLPPGQHAFHIHETGKCEAPDFKTAGGHFNPTKKAHGMMSPKGKHVGDLPNLHVGQDGKVQFDTFSQNGLTVKSLFDKDGSAVVVHTKEDDYQTDPTGDAGGRIACGVVEKQQP</sequence>
<keyword evidence="2" id="KW-0479">Metal-binding</keyword>
<feature type="signal peptide" evidence="4">
    <location>
        <begin position="1"/>
        <end position="20"/>
    </location>
</feature>
<dbReference type="PANTHER" id="PTHR10003">
    <property type="entry name" value="SUPEROXIDE DISMUTASE CU-ZN -RELATED"/>
    <property type="match status" value="1"/>
</dbReference>
<gene>
    <name evidence="6" type="ORF">FJV41_02215</name>
</gene>
<keyword evidence="7" id="KW-1185">Reference proteome</keyword>
<comment type="similarity">
    <text evidence="1 2">Belongs to the Cu-Zn superoxide dismutase family.</text>
</comment>
<evidence type="ECO:0000256" key="3">
    <source>
        <dbReference type="SAM" id="MobiDB-lite"/>
    </source>
</evidence>
<evidence type="ECO:0000259" key="5">
    <source>
        <dbReference type="Pfam" id="PF00080"/>
    </source>
</evidence>
<dbReference type="PROSITE" id="PS00332">
    <property type="entry name" value="SOD_CU_ZN_2"/>
    <property type="match status" value="1"/>
</dbReference>
<proteinExistence type="inferred from homology"/>
<comment type="function">
    <text evidence="2">Destroys radicals which are normally produced within the cells and which are toxic to biological systems.</text>
</comment>
<feature type="chain" id="PRO_5021942033" description="Superoxide dismutase [Cu-Zn]" evidence="4">
    <location>
        <begin position="21"/>
        <end position="198"/>
    </location>
</feature>
<comment type="cofactor">
    <cofactor evidence="2">
        <name>Zn(2+)</name>
        <dbReference type="ChEBI" id="CHEBI:29105"/>
    </cofactor>
    <text evidence="2">Binds 1 zinc ion per subunit.</text>
</comment>
<evidence type="ECO:0000256" key="1">
    <source>
        <dbReference type="ARBA" id="ARBA00010457"/>
    </source>
</evidence>
<dbReference type="GO" id="GO:0005507">
    <property type="term" value="F:copper ion binding"/>
    <property type="evidence" value="ECO:0007669"/>
    <property type="project" value="InterPro"/>
</dbReference>
<keyword evidence="2" id="KW-0186">Copper</keyword>
<evidence type="ECO:0000313" key="7">
    <source>
        <dbReference type="Proteomes" id="UP000315369"/>
    </source>
</evidence>
<dbReference type="Gene3D" id="2.60.40.200">
    <property type="entry name" value="Superoxide dismutase, copper/zinc binding domain"/>
    <property type="match status" value="1"/>
</dbReference>
<comment type="caution">
    <text evidence="6">The sequence shown here is derived from an EMBL/GenBank/DDBJ whole genome shotgun (WGS) entry which is preliminary data.</text>
</comment>
<dbReference type="InterPro" id="IPR024134">
    <property type="entry name" value="SOD_Cu/Zn_/chaperone"/>
</dbReference>
<dbReference type="InterPro" id="IPR001424">
    <property type="entry name" value="SOD_Cu_Zn_dom"/>
</dbReference>
<keyword evidence="2" id="KW-0560">Oxidoreductase</keyword>
<name>A0A540X8J1_9BACT</name>
<dbReference type="AlphaFoldDB" id="A0A540X8J1"/>
<comment type="cofactor">
    <cofactor evidence="2">
        <name>Cu cation</name>
        <dbReference type="ChEBI" id="CHEBI:23378"/>
    </cofactor>
    <text evidence="2">Binds 1 copper ion per subunit.</text>
</comment>
<dbReference type="GO" id="GO:0004784">
    <property type="term" value="F:superoxide dismutase activity"/>
    <property type="evidence" value="ECO:0007669"/>
    <property type="project" value="UniProtKB-EC"/>
</dbReference>
<dbReference type="InterPro" id="IPR018152">
    <property type="entry name" value="SOD_Cu/Zn_BS"/>
</dbReference>
<organism evidence="6 7">
    <name type="scientific">Myxococcus llanfairpwllgwyngyllgogerychwyrndrobwllllantysiliogogogochensis</name>
    <dbReference type="NCBI Taxonomy" id="2590453"/>
    <lineage>
        <taxon>Bacteria</taxon>
        <taxon>Pseudomonadati</taxon>
        <taxon>Myxococcota</taxon>
        <taxon>Myxococcia</taxon>
        <taxon>Myxococcales</taxon>
        <taxon>Cystobacterineae</taxon>
        <taxon>Myxococcaceae</taxon>
        <taxon>Myxococcus</taxon>
    </lineage>
</organism>
<evidence type="ECO:0000313" key="6">
    <source>
        <dbReference type="EMBL" id="TQF17625.1"/>
    </source>
</evidence>
<dbReference type="SUPFAM" id="SSF49329">
    <property type="entry name" value="Cu,Zn superoxide dismutase-like"/>
    <property type="match status" value="1"/>
</dbReference>
<dbReference type="Proteomes" id="UP000315369">
    <property type="component" value="Unassembled WGS sequence"/>
</dbReference>
<protein>
    <recommendedName>
        <fullName evidence="2">Superoxide dismutase [Cu-Zn]</fullName>
        <ecNumber evidence="2">1.15.1.1</ecNumber>
    </recommendedName>
</protein>
<dbReference type="EC" id="1.15.1.1" evidence="2"/>
<reference evidence="6 7" key="1">
    <citation type="submission" date="2019-06" db="EMBL/GenBank/DDBJ databases">
        <authorList>
            <person name="Livingstone P."/>
            <person name="Whitworth D."/>
        </authorList>
    </citation>
    <scope>NUCLEOTIDE SEQUENCE [LARGE SCALE GENOMIC DNA]</scope>
    <source>
        <strain evidence="6 7">AM401</strain>
    </source>
</reference>
<evidence type="ECO:0000256" key="2">
    <source>
        <dbReference type="RuleBase" id="RU000393"/>
    </source>
</evidence>
<dbReference type="RefSeq" id="WP_141640710.1">
    <property type="nucleotide sequence ID" value="NZ_VIFM01000005.1"/>
</dbReference>
<dbReference type="OrthoDB" id="5431326at2"/>
<accession>A0A540X8J1</accession>
<evidence type="ECO:0000256" key="4">
    <source>
        <dbReference type="SAM" id="SignalP"/>
    </source>
</evidence>
<dbReference type="InterPro" id="IPR036423">
    <property type="entry name" value="SOD-like_Cu/Zn_dom_sf"/>
</dbReference>
<keyword evidence="2" id="KW-0862">Zinc</keyword>
<dbReference type="Pfam" id="PF00080">
    <property type="entry name" value="Sod_Cu"/>
    <property type="match status" value="1"/>
</dbReference>
<comment type="catalytic activity">
    <reaction evidence="2">
        <text>2 superoxide + 2 H(+) = H2O2 + O2</text>
        <dbReference type="Rhea" id="RHEA:20696"/>
        <dbReference type="ChEBI" id="CHEBI:15378"/>
        <dbReference type="ChEBI" id="CHEBI:15379"/>
        <dbReference type="ChEBI" id="CHEBI:16240"/>
        <dbReference type="ChEBI" id="CHEBI:18421"/>
        <dbReference type="EC" id="1.15.1.1"/>
    </reaction>
</comment>
<keyword evidence="4" id="KW-0732">Signal</keyword>
<feature type="domain" description="Superoxide dismutase copper/zinc binding" evidence="5">
    <location>
        <begin position="66"/>
        <end position="193"/>
    </location>
</feature>
<dbReference type="EMBL" id="VIFM01000005">
    <property type="protein sequence ID" value="TQF17625.1"/>
    <property type="molecule type" value="Genomic_DNA"/>
</dbReference>